<evidence type="ECO:0000313" key="1">
    <source>
        <dbReference type="EMBL" id="HEH31245.1"/>
    </source>
</evidence>
<dbReference type="EMBL" id="DRYQ01000107">
    <property type="protein sequence ID" value="HHQ51149.1"/>
    <property type="molecule type" value="Genomic_DNA"/>
</dbReference>
<sequence>MVWISKREIAYYIILKEEFRDRIFNLGEAIDVLVFFGSKKVARKVIKNLVKKGFIKKVDDLNYKVEELEGTLKKLLYEYIRQRFYKALKSRGYSVAVNKEGGNAIIVCEDGVELELPVLLSRLGISTVKCKKELY</sequence>
<protein>
    <submittedName>
        <fullName evidence="2">Uncharacterized protein</fullName>
    </submittedName>
</protein>
<comment type="caution">
    <text evidence="2">The sequence shown here is derived from an EMBL/GenBank/DDBJ whole genome shotgun (WGS) entry which is preliminary data.</text>
</comment>
<dbReference type="AlphaFoldDB" id="A0A7J3Z8K7"/>
<accession>A0A7J3Z8K7</accession>
<name>A0A7J3Z8K7_9CREN</name>
<dbReference type="EMBL" id="DSLL01000033">
    <property type="protein sequence ID" value="HEH31245.1"/>
    <property type="molecule type" value="Genomic_DNA"/>
</dbReference>
<gene>
    <name evidence="2" type="ORF">ENM66_07375</name>
    <name evidence="1" type="ORF">ENP99_03935</name>
</gene>
<evidence type="ECO:0000313" key="2">
    <source>
        <dbReference type="EMBL" id="HHQ51149.1"/>
    </source>
</evidence>
<organism evidence="2">
    <name type="scientific">Ignisphaera aggregans</name>
    <dbReference type="NCBI Taxonomy" id="334771"/>
    <lineage>
        <taxon>Archaea</taxon>
        <taxon>Thermoproteota</taxon>
        <taxon>Thermoprotei</taxon>
        <taxon>Desulfurococcales</taxon>
        <taxon>Desulfurococcaceae</taxon>
        <taxon>Ignisphaera</taxon>
    </lineage>
</organism>
<reference evidence="2" key="1">
    <citation type="journal article" date="2020" name="mSystems">
        <title>Genome- and Community-Level Interaction Insights into Carbon Utilization and Element Cycling Functions of Hydrothermarchaeota in Hydrothermal Sediment.</title>
        <authorList>
            <person name="Zhou Z."/>
            <person name="Liu Y."/>
            <person name="Xu W."/>
            <person name="Pan J."/>
            <person name="Luo Z.H."/>
            <person name="Li M."/>
        </authorList>
    </citation>
    <scope>NUCLEOTIDE SEQUENCE [LARGE SCALE GENOMIC DNA]</scope>
    <source>
        <strain evidence="2">SpSt-1105</strain>
        <strain evidence="1">SpSt-27</strain>
    </source>
</reference>
<proteinExistence type="predicted"/>